<dbReference type="Pfam" id="PF12469">
    <property type="entry name" value="Cmr2_N"/>
    <property type="match status" value="1"/>
</dbReference>
<dbReference type="InterPro" id="IPR038242">
    <property type="entry name" value="Cmr2_N"/>
</dbReference>
<dbReference type="KEGG" id="asc:ASAC_0009"/>
<evidence type="ECO:0000313" key="2">
    <source>
        <dbReference type="EMBL" id="ADL18418.1"/>
    </source>
</evidence>
<evidence type="ECO:0000313" key="3">
    <source>
        <dbReference type="Proteomes" id="UP000000346"/>
    </source>
</evidence>
<dbReference type="HOGENOM" id="CLU_012640_0_0_2"/>
<accession>D9PZD0</accession>
<dbReference type="InterPro" id="IPR013407">
    <property type="entry name" value="CRISPR-assoc_prot_Cmr2"/>
</dbReference>
<name>D9PZD0_ACIS3</name>
<dbReference type="STRING" id="666510.ASAC_0009"/>
<gene>
    <name evidence="2" type="ordered locus">ASAC_0009</name>
</gene>
<dbReference type="NCBIfam" id="TIGR02577">
    <property type="entry name" value="cas_TM1794_Cmr2"/>
    <property type="match status" value="1"/>
</dbReference>
<dbReference type="eggNOG" id="arCOG02666">
    <property type="taxonomic scope" value="Archaea"/>
</dbReference>
<sequence>MQSGDLLELKLIAYFHDPPWKAWIVSKSPSRAILADKGGHEDDAKELLSMMGVPVQGNFPPAVALADHLASSLDRWVISLLLKDVEAGARAEEIVKKNLFAPWYKIKVPPNIDANKVKEYARELSGLVMNAGGLKYHVAYYLAPLLWYEHFPCAPNGPCWVPVADTRVPTHTIFDHATATAAMLNILRCDGTKPQFYGSVAVIDFPSVQEFISFSRKTSDLWASSWLTSLLLWRSIEPFVERYGPDVVLRPELSLNHFFIAWLANKVQDKRLRDRIVELGRKYAGLQDGPLTSMMGDKVVLLLPEQRDDVERQLRDNFKKAWEQVASEAFKRTGIDGLLRDGPLKSYIDKAKETPPVRPRVVALDVGEAFKKYSDAIRGLAEGSLSCSGQYVSVEYSLFFEYLLHRINSEELKIKVKYMYGVDLADTVRSLTSSGDYHLCTMCGMLPAAVSYVSWRTGAEFRRLRDVKEGEEEEDRLCPYCALKRSLNDGRVVIEVLKDMDLLVGSGVRRGFPSTSEIAMLNVDEVLGPYVGNENVRGPYLAELYEKCYGGSREACETVYSLIKDRAANHIKNEEELRKIIRKYGDAYFAVLKADGDFMGKGYWSGLLRKGDGKCFSIEDYIKTAMAIRLEDEKKLSEEVKRIVEVRERLAHEDNEASEDKGYERSLDHVKKAASEEPPCTFDVSSGGGTETRYMIPITPAYAYALSRALTAQAVLDIRILTDRRASPVYVGGDDLLAFSPTKYRGELVPLDAVEETRKAYWGFSGGAVSGFKYLGDGKGYMPVDALANYGRSYVILPAHYKDPLPLSLSTASELLEEKDHVKEKDVLFIYSGRGIARSLEWLVSTLKLSEAGRLNTQLLEAVRDLYDAISSKRLSVSFIHDYFGIKDYMEMAMGNGSAKDVYTMLALEVVERNKVGNSDVSKVKKHVSDLASVSSCLPSRDGSSVCSGDRLYSVVLAVDYMR</sequence>
<dbReference type="EMBL" id="CP001742">
    <property type="protein sequence ID" value="ADL18418.1"/>
    <property type="molecule type" value="Genomic_DNA"/>
</dbReference>
<dbReference type="InterPro" id="IPR043128">
    <property type="entry name" value="Rev_trsase/Diguanyl_cyclase"/>
</dbReference>
<keyword evidence="3" id="KW-1185">Reference proteome</keyword>
<evidence type="ECO:0000259" key="1">
    <source>
        <dbReference type="Pfam" id="PF12469"/>
    </source>
</evidence>
<proteinExistence type="predicted"/>
<dbReference type="Gene3D" id="3.30.70.270">
    <property type="match status" value="1"/>
</dbReference>
<dbReference type="InParanoid" id="D9PZD0"/>
<dbReference type="GeneID" id="9498220"/>
<dbReference type="InterPro" id="IPR024615">
    <property type="entry name" value="CRISPR-assoc_Cmr2_N"/>
</dbReference>
<protein>
    <recommendedName>
        <fullName evidence="1">CRISPR-associated protein Cmr2 N-terminal domain-containing protein</fullName>
    </recommendedName>
</protein>
<reference evidence="2 3" key="1">
    <citation type="journal article" date="2010" name="Appl. Environ. Microbiol.">
        <title>The genome sequence of the crenarchaeon Acidilobus saccharovorans supports a new order, Acidilobales, and suggests an important ecological role in terrestrial acidic hot springs.</title>
        <authorList>
            <person name="Mardanov A.V."/>
            <person name="Svetlitchnyi V.A."/>
            <person name="Beletsky A.V."/>
            <person name="Prokofeva M.I."/>
            <person name="Bonch-Osmolovskaya E.A."/>
            <person name="Ravin N.V."/>
            <person name="Skryabin K.G."/>
        </authorList>
    </citation>
    <scope>NUCLEOTIDE SEQUENCE [LARGE SCALE GENOMIC DNA]</scope>
    <source>
        <strain evidence="3">DSM 16705 / JCM 18335 / VKM B-2471 / 345-15</strain>
    </source>
</reference>
<organism evidence="2 3">
    <name type="scientific">Acidilobus saccharovorans (strain DSM 16705 / JCM 18335 / VKM B-2471 / 345-15)</name>
    <dbReference type="NCBI Taxonomy" id="666510"/>
    <lineage>
        <taxon>Archaea</taxon>
        <taxon>Thermoproteota</taxon>
        <taxon>Thermoprotei</taxon>
        <taxon>Acidilobales</taxon>
        <taxon>Acidilobaceae</taxon>
        <taxon>Acidilobus</taxon>
    </lineage>
</organism>
<feature type="domain" description="CRISPR-associated protein Cmr2 N-terminal" evidence="1">
    <location>
        <begin position="201"/>
        <end position="326"/>
    </location>
</feature>
<dbReference type="Gene3D" id="3.30.70.2220">
    <property type="entry name" value="CRISPR-Cas system, Cmr2 subunit, D1 domain, cysteine cluster"/>
    <property type="match status" value="1"/>
</dbReference>
<dbReference type="Proteomes" id="UP000000346">
    <property type="component" value="Chromosome"/>
</dbReference>
<dbReference type="RefSeq" id="WP_013265930.1">
    <property type="nucleotide sequence ID" value="NC_014374.1"/>
</dbReference>
<dbReference type="OrthoDB" id="148218at2157"/>
<dbReference type="AlphaFoldDB" id="D9PZD0"/>